<keyword evidence="3" id="KW-0808">Transferase</keyword>
<comment type="function">
    <text evidence="5">Catalyzes the formation of 2'O-methylated cytidine (Cm32) or 2'O-methylated uridine (Um32) at position 32 in tRNA.</text>
</comment>
<evidence type="ECO:0000313" key="8">
    <source>
        <dbReference type="Proteomes" id="UP000614424"/>
    </source>
</evidence>
<feature type="domain" description="tRNA/rRNA methyltransferase SpoU type" evidence="6">
    <location>
        <begin position="7"/>
        <end position="156"/>
    </location>
</feature>
<keyword evidence="4 5" id="KW-0949">S-adenosyl-L-methionine</keyword>
<dbReference type="GO" id="GO:0002128">
    <property type="term" value="P:tRNA nucleoside ribose methylation"/>
    <property type="evidence" value="ECO:0007669"/>
    <property type="project" value="TreeGrafter"/>
</dbReference>
<dbReference type="Gene3D" id="1.10.8.590">
    <property type="match status" value="1"/>
</dbReference>
<keyword evidence="5" id="KW-0963">Cytoplasm</keyword>
<reference evidence="7 8" key="1">
    <citation type="submission" date="2020-08" db="EMBL/GenBank/DDBJ databases">
        <title>Bridging the membrane lipid divide: bacteria of the FCB group superphylum have the potential to synthesize archaeal ether lipids.</title>
        <authorList>
            <person name="Villanueva L."/>
            <person name="Von Meijenfeldt F.A.B."/>
            <person name="Westbye A.B."/>
            <person name="Yadav S."/>
            <person name="Hopmans E.C."/>
            <person name="Dutilh B.E."/>
            <person name="Sinninghe Damste J.S."/>
        </authorList>
    </citation>
    <scope>NUCLEOTIDE SEQUENCE [LARGE SCALE GENOMIC DNA]</scope>
    <source>
        <strain evidence="7">NIOZ-UU47</strain>
    </source>
</reference>
<protein>
    <recommendedName>
        <fullName evidence="5">tRNA (cytidine/uridine-2'-O-)-methyltransferase TrmJ</fullName>
        <ecNumber evidence="5">2.1.1.200</ecNumber>
    </recommendedName>
    <alternativeName>
        <fullName evidence="5">tRNA (cytidine(32)/uridine(32)-2'-O)-methyltransferase</fullName>
    </alternativeName>
    <alternativeName>
        <fullName evidence="5">tRNA Cm32/Um32 methyltransferase</fullName>
    </alternativeName>
</protein>
<evidence type="ECO:0000259" key="6">
    <source>
        <dbReference type="Pfam" id="PF00588"/>
    </source>
</evidence>
<dbReference type="PIRSF" id="PIRSF004808">
    <property type="entry name" value="LasT"/>
    <property type="match status" value="1"/>
</dbReference>
<dbReference type="GO" id="GO:0005829">
    <property type="term" value="C:cytosol"/>
    <property type="evidence" value="ECO:0007669"/>
    <property type="project" value="TreeGrafter"/>
</dbReference>
<dbReference type="GO" id="GO:0160206">
    <property type="term" value="F:tRNA (cytidine(32)/uridine(32)-2'-O)-methyltransferase activity"/>
    <property type="evidence" value="ECO:0007669"/>
    <property type="project" value="UniProtKB-EC"/>
</dbReference>
<comment type="catalytic activity">
    <reaction evidence="5">
        <text>cytidine(32) in tRNA + S-adenosyl-L-methionine = 2'-O-methylcytidine(32) in tRNA + S-adenosyl-L-homocysteine + H(+)</text>
        <dbReference type="Rhea" id="RHEA:42932"/>
        <dbReference type="Rhea" id="RHEA-COMP:10288"/>
        <dbReference type="Rhea" id="RHEA-COMP:10289"/>
        <dbReference type="ChEBI" id="CHEBI:15378"/>
        <dbReference type="ChEBI" id="CHEBI:57856"/>
        <dbReference type="ChEBI" id="CHEBI:59789"/>
        <dbReference type="ChEBI" id="CHEBI:74495"/>
        <dbReference type="ChEBI" id="CHEBI:82748"/>
        <dbReference type="EC" id="2.1.1.200"/>
    </reaction>
</comment>
<comment type="subunit">
    <text evidence="5">Homodimer.</text>
</comment>
<dbReference type="AlphaFoldDB" id="A0A8J6NE19"/>
<evidence type="ECO:0000256" key="1">
    <source>
        <dbReference type="ARBA" id="ARBA00007228"/>
    </source>
</evidence>
<keyword evidence="2 5" id="KW-0489">Methyltransferase</keyword>
<comment type="similarity">
    <text evidence="1">Belongs to the class IV-like SAM-binding methyltransferase superfamily. RNA methyltransferase TrmH family.</text>
</comment>
<dbReference type="InterPro" id="IPR001537">
    <property type="entry name" value="SpoU_MeTrfase"/>
</dbReference>
<comment type="catalytic activity">
    <reaction evidence="5">
        <text>uridine(32) in tRNA + S-adenosyl-L-methionine = 2'-O-methyluridine(32) in tRNA + S-adenosyl-L-homocysteine + H(+)</text>
        <dbReference type="Rhea" id="RHEA:42936"/>
        <dbReference type="Rhea" id="RHEA-COMP:10107"/>
        <dbReference type="Rhea" id="RHEA-COMP:10290"/>
        <dbReference type="ChEBI" id="CHEBI:15378"/>
        <dbReference type="ChEBI" id="CHEBI:57856"/>
        <dbReference type="ChEBI" id="CHEBI:59789"/>
        <dbReference type="ChEBI" id="CHEBI:65315"/>
        <dbReference type="ChEBI" id="CHEBI:74478"/>
        <dbReference type="EC" id="2.1.1.200"/>
    </reaction>
</comment>
<dbReference type="InterPro" id="IPR029026">
    <property type="entry name" value="tRNA_m1G_MTases_N"/>
</dbReference>
<dbReference type="NCBIfam" id="TIGR00050">
    <property type="entry name" value="rRNA_methyl_1"/>
    <property type="match status" value="1"/>
</dbReference>
<dbReference type="EMBL" id="JACNJZ010000050">
    <property type="protein sequence ID" value="MBC8316728.1"/>
    <property type="molecule type" value="Genomic_DNA"/>
</dbReference>
<evidence type="ECO:0000256" key="3">
    <source>
        <dbReference type="ARBA" id="ARBA00022679"/>
    </source>
</evidence>
<proteinExistence type="inferred from homology"/>
<dbReference type="EC" id="2.1.1.200" evidence="5"/>
<dbReference type="CDD" id="cd18093">
    <property type="entry name" value="SpoU-like_TrmJ"/>
    <property type="match status" value="1"/>
</dbReference>
<accession>A0A8J6NE19</accession>
<dbReference type="GO" id="GO:0003723">
    <property type="term" value="F:RNA binding"/>
    <property type="evidence" value="ECO:0007669"/>
    <property type="project" value="InterPro"/>
</dbReference>
<dbReference type="PANTHER" id="PTHR42786:SF2">
    <property type="entry name" value="TRNA (CYTIDINE_URIDINE-2'-O-)-METHYLTRANSFERASE TRMJ"/>
    <property type="match status" value="1"/>
</dbReference>
<evidence type="ECO:0000256" key="4">
    <source>
        <dbReference type="ARBA" id="ARBA00022691"/>
    </source>
</evidence>
<dbReference type="Gene3D" id="3.40.1280.10">
    <property type="match status" value="1"/>
</dbReference>
<gene>
    <name evidence="5" type="primary">trmJ</name>
    <name evidence="7" type="ORF">H8E41_02410</name>
</gene>
<organism evidence="7 8">
    <name type="scientific">Candidatus Desulfobia pelagia</name>
    <dbReference type="NCBI Taxonomy" id="2841692"/>
    <lineage>
        <taxon>Bacteria</taxon>
        <taxon>Pseudomonadati</taxon>
        <taxon>Thermodesulfobacteriota</taxon>
        <taxon>Desulfobulbia</taxon>
        <taxon>Desulfobulbales</taxon>
        <taxon>Desulfobulbaceae</taxon>
        <taxon>Candidatus Desulfobia</taxon>
    </lineage>
</organism>
<sequence>MNPEKCAVVLVEPQGSMNIGSVCRAMMNFGFSDLRLVTPEADHLDKQAMDMAVKAKKMLQEAAVYGSFAEALEDCHFAIGTPRRYGKYREDFIYPEDITKAADALDDSSRIALVFGREDSGLTTAELDMCHQFLTIPTSEDLSSMNLAQAVCVCLYECSKNLDLGSAEGSSRMLADSANVEAMFQHMRRTLTDIEYLDPQNPDHILRTFRRIFGRAGLDERETRILRGLWSRIDWLNNQR</sequence>
<dbReference type="SUPFAM" id="SSF75217">
    <property type="entry name" value="alpha/beta knot"/>
    <property type="match status" value="1"/>
</dbReference>
<dbReference type="PANTHER" id="PTHR42786">
    <property type="entry name" value="TRNA/RRNA METHYLTRANSFERASE"/>
    <property type="match status" value="1"/>
</dbReference>
<name>A0A8J6NE19_9BACT</name>
<evidence type="ECO:0000256" key="2">
    <source>
        <dbReference type="ARBA" id="ARBA00022603"/>
    </source>
</evidence>
<evidence type="ECO:0000313" key="7">
    <source>
        <dbReference type="EMBL" id="MBC8316728.1"/>
    </source>
</evidence>
<dbReference type="InterPro" id="IPR029028">
    <property type="entry name" value="Alpha/beta_knot_MTases"/>
</dbReference>
<dbReference type="Proteomes" id="UP000614424">
    <property type="component" value="Unassembled WGS sequence"/>
</dbReference>
<comment type="subcellular location">
    <subcellularLocation>
        <location evidence="5">Cytoplasm</location>
    </subcellularLocation>
</comment>
<evidence type="ECO:0000256" key="5">
    <source>
        <dbReference type="RuleBase" id="RU362024"/>
    </source>
</evidence>
<comment type="caution">
    <text evidence="7">The sequence shown here is derived from an EMBL/GenBank/DDBJ whole genome shotgun (WGS) entry which is preliminary data.</text>
</comment>
<dbReference type="InterPro" id="IPR004384">
    <property type="entry name" value="RNA_MeTrfase_TrmJ/LasT"/>
</dbReference>
<dbReference type="Pfam" id="PF00588">
    <property type="entry name" value="SpoU_methylase"/>
    <property type="match status" value="1"/>
</dbReference>
<keyword evidence="5" id="KW-0819">tRNA processing</keyword>